<name>F4NSK0_BATDJ</name>
<dbReference type="RefSeq" id="XP_006675263.1">
    <property type="nucleotide sequence ID" value="XM_006675200.1"/>
</dbReference>
<dbReference type="Gene3D" id="1.20.1280.50">
    <property type="match status" value="1"/>
</dbReference>
<protein>
    <recommendedName>
        <fullName evidence="1">F-box domain-containing protein</fullName>
    </recommendedName>
</protein>
<dbReference type="SUPFAM" id="SSF81383">
    <property type="entry name" value="F-box domain"/>
    <property type="match status" value="1"/>
</dbReference>
<dbReference type="SUPFAM" id="SSF50978">
    <property type="entry name" value="WD40 repeat-like"/>
    <property type="match status" value="1"/>
</dbReference>
<dbReference type="AlphaFoldDB" id="F4NSK0"/>
<dbReference type="InterPro" id="IPR001810">
    <property type="entry name" value="F-box_dom"/>
</dbReference>
<dbReference type="OMA" id="RHNWSRG"/>
<sequence>MKVSVGHVSKRICQRSLQNKTSINPTASVHGRHHRVFREPHIDFLKLLSNELVVHIFLCLEVEDVIRLSQVATHWRCMAYDRIIWRTLFITRFLRPSISSQTHSNHLVRYEQTKDIPLPTGSGYYWFRLYRINHNWVTGSYSSKRIDVGTSSLMHSLPLTRALVAMGENWLFYPDWHEHLTHTGRICCLNLSTFQNGPWFELNSVLPTCTASISILKIVKPSPVQSGLFVGLTDGSWLLLDIDGFGTLSVLSKYTATCSLKVQDCSASIVTVSVLDKVVCTCSENSKIGLFSLNSGLMARHIASLTGIRGPCPIDLHLSLSNSDGSFTTPRTFLLSIASGSSIFGGGWEPYIQQVFFTETAIVSSCQLLPSYATIDSYKSNSSRSDGHCIHHALLSDAAKSSLLGLYWNPFTMAMEPVVHSYAPICLISLFPPFVVCAHMDNSIQIYTLTSSEQATTCIRCTSKSDKKQFILRHSKTLFGHTSRVTAMVLVRGRLITCAMDGIKIWEFPDVNMHRLVYALPFSNSIPTLSAISDIDIEDTKAEFPNMPIVTLMDKASRAEFLKNVGVMGTVTSWVGVDHTKIVLHETTSILNFSAECSNHSTTNSRQVGQQHTIRVVSFL</sequence>
<evidence type="ECO:0000313" key="3">
    <source>
        <dbReference type="Proteomes" id="UP000007241"/>
    </source>
</evidence>
<dbReference type="InterPro" id="IPR036322">
    <property type="entry name" value="WD40_repeat_dom_sf"/>
</dbReference>
<evidence type="ECO:0000259" key="1">
    <source>
        <dbReference type="PROSITE" id="PS50181"/>
    </source>
</evidence>
<dbReference type="Pfam" id="PF12937">
    <property type="entry name" value="F-box-like"/>
    <property type="match status" value="1"/>
</dbReference>
<organism evidence="2 3">
    <name type="scientific">Batrachochytrium dendrobatidis (strain JAM81 / FGSC 10211)</name>
    <name type="common">Frog chytrid fungus</name>
    <dbReference type="NCBI Taxonomy" id="684364"/>
    <lineage>
        <taxon>Eukaryota</taxon>
        <taxon>Fungi</taxon>
        <taxon>Fungi incertae sedis</taxon>
        <taxon>Chytridiomycota</taxon>
        <taxon>Chytridiomycota incertae sedis</taxon>
        <taxon>Chytridiomycetes</taxon>
        <taxon>Rhizophydiales</taxon>
        <taxon>Rhizophydiales incertae sedis</taxon>
        <taxon>Batrachochytrium</taxon>
    </lineage>
</organism>
<dbReference type="Gene3D" id="2.130.10.10">
    <property type="entry name" value="YVTN repeat-like/Quinoprotein amine dehydrogenase"/>
    <property type="match status" value="1"/>
</dbReference>
<dbReference type="GeneID" id="18237630"/>
<accession>F4NSK0</accession>
<gene>
    <name evidence="2" type="ORF">BATDEDRAFT_21354</name>
</gene>
<dbReference type="InterPro" id="IPR036047">
    <property type="entry name" value="F-box-like_dom_sf"/>
</dbReference>
<dbReference type="InParanoid" id="F4NSK0"/>
<proteinExistence type="predicted"/>
<dbReference type="PROSITE" id="PS50181">
    <property type="entry name" value="FBOX"/>
    <property type="match status" value="1"/>
</dbReference>
<dbReference type="Pfam" id="PF25499">
    <property type="entry name" value="Beta-prop_pof12"/>
    <property type="match status" value="1"/>
</dbReference>
<dbReference type="EMBL" id="GL882879">
    <property type="protein sequence ID" value="EGF83036.1"/>
    <property type="molecule type" value="Genomic_DNA"/>
</dbReference>
<dbReference type="OrthoDB" id="2097785at2759"/>
<keyword evidence="3" id="KW-1185">Reference proteome</keyword>
<dbReference type="Proteomes" id="UP000007241">
    <property type="component" value="Unassembled WGS sequence"/>
</dbReference>
<dbReference type="InterPro" id="IPR015943">
    <property type="entry name" value="WD40/YVTN_repeat-like_dom_sf"/>
</dbReference>
<feature type="domain" description="F-box" evidence="1">
    <location>
        <begin position="42"/>
        <end position="88"/>
    </location>
</feature>
<evidence type="ECO:0000313" key="2">
    <source>
        <dbReference type="EMBL" id="EGF83036.1"/>
    </source>
</evidence>
<dbReference type="STRING" id="684364.F4NSK0"/>
<reference evidence="2 3" key="1">
    <citation type="submission" date="2009-12" db="EMBL/GenBank/DDBJ databases">
        <title>The draft genome of Batrachochytrium dendrobatidis.</title>
        <authorList>
            <consortium name="US DOE Joint Genome Institute (JGI-PGF)"/>
            <person name="Kuo A."/>
            <person name="Salamov A."/>
            <person name="Schmutz J."/>
            <person name="Lucas S."/>
            <person name="Pitluck S."/>
            <person name="Rosenblum E."/>
            <person name="Stajich J."/>
            <person name="Eisen M."/>
            <person name="Grigoriev I.V."/>
        </authorList>
    </citation>
    <scope>NUCLEOTIDE SEQUENCE [LARGE SCALE GENOMIC DNA]</scope>
    <source>
        <strain evidence="3">JAM81 / FGSC 10211</strain>
    </source>
</reference>
<dbReference type="HOGENOM" id="CLU_440726_0_0_1"/>